<dbReference type="InterPro" id="IPR058656">
    <property type="entry name" value="Mok11-13/Ags1-like_GH"/>
</dbReference>
<dbReference type="PANTHER" id="PTHR47182">
    <property type="entry name" value="CELL WALL ALPHA-1,3-GLUCAN SYNTHASE AGS1-RELATED"/>
    <property type="match status" value="1"/>
</dbReference>
<reference evidence="2 3" key="1">
    <citation type="submission" date="2014-04" db="EMBL/GenBank/DDBJ databases">
        <title>Evolutionary Origins and Diversification of the Mycorrhizal Mutualists.</title>
        <authorList>
            <consortium name="DOE Joint Genome Institute"/>
            <consortium name="Mycorrhizal Genomics Consortium"/>
            <person name="Kohler A."/>
            <person name="Kuo A."/>
            <person name="Nagy L.G."/>
            <person name="Floudas D."/>
            <person name="Copeland A."/>
            <person name="Barry K.W."/>
            <person name="Cichocki N."/>
            <person name="Veneault-Fourrey C."/>
            <person name="LaButti K."/>
            <person name="Lindquist E.A."/>
            <person name="Lipzen A."/>
            <person name="Lundell T."/>
            <person name="Morin E."/>
            <person name="Murat C."/>
            <person name="Riley R."/>
            <person name="Ohm R."/>
            <person name="Sun H."/>
            <person name="Tunlid A."/>
            <person name="Henrissat B."/>
            <person name="Grigoriev I.V."/>
            <person name="Hibbett D.S."/>
            <person name="Martin F."/>
        </authorList>
    </citation>
    <scope>NUCLEOTIDE SEQUENCE [LARGE SCALE GENOMIC DNA]</scope>
    <source>
        <strain evidence="2 3">FD-317 M1</strain>
    </source>
</reference>
<dbReference type="Gene3D" id="3.20.20.80">
    <property type="entry name" value="Glycosidases"/>
    <property type="match status" value="1"/>
</dbReference>
<dbReference type="GO" id="GO:0070600">
    <property type="term" value="P:fungal-type cell wall (1-&gt;3)-alpha-glucan biosynthetic process"/>
    <property type="evidence" value="ECO:0007669"/>
    <property type="project" value="TreeGrafter"/>
</dbReference>
<dbReference type="SUPFAM" id="SSF51445">
    <property type="entry name" value="(Trans)glycosidases"/>
    <property type="match status" value="1"/>
</dbReference>
<evidence type="ECO:0000313" key="3">
    <source>
        <dbReference type="Proteomes" id="UP000053593"/>
    </source>
</evidence>
<evidence type="ECO:0000259" key="1">
    <source>
        <dbReference type="Pfam" id="PF26108"/>
    </source>
</evidence>
<keyword evidence="3" id="KW-1185">Reference proteome</keyword>
<name>A0A0D0C4F4_9AGAR</name>
<dbReference type="PANTHER" id="PTHR47182:SF2">
    <property type="entry name" value="CELL WALL ALPHA-1,3-GLUCAN SYNTHASE AGS1"/>
    <property type="match status" value="1"/>
</dbReference>
<dbReference type="OrthoDB" id="512920at2759"/>
<dbReference type="InterPro" id="IPR017853">
    <property type="entry name" value="GH"/>
</dbReference>
<dbReference type="Proteomes" id="UP000053593">
    <property type="component" value="Unassembled WGS sequence"/>
</dbReference>
<dbReference type="EMBL" id="KN834791">
    <property type="protein sequence ID" value="KIK57319.1"/>
    <property type="molecule type" value="Genomic_DNA"/>
</dbReference>
<proteinExistence type="predicted"/>
<dbReference type="InterPro" id="IPR058655">
    <property type="entry name" value="Mok11-14/Ags1-like"/>
</dbReference>
<accession>A0A0D0C4F4</accession>
<dbReference type="GO" id="GO:0009277">
    <property type="term" value="C:fungal-type cell wall"/>
    <property type="evidence" value="ECO:0007669"/>
    <property type="project" value="TreeGrafter"/>
</dbReference>
<dbReference type="GO" id="GO:0047657">
    <property type="term" value="F:alpha-1,3-glucan synthase activity"/>
    <property type="evidence" value="ECO:0007669"/>
    <property type="project" value="TreeGrafter"/>
</dbReference>
<protein>
    <submittedName>
        <fullName evidence="2">Glycoside hydrolase family 13 protein</fullName>
    </submittedName>
</protein>
<dbReference type="Pfam" id="PF26108">
    <property type="entry name" value="GH_Mok13"/>
    <property type="match status" value="1"/>
</dbReference>
<evidence type="ECO:0000313" key="2">
    <source>
        <dbReference type="EMBL" id="KIK57319.1"/>
    </source>
</evidence>
<sequence length="512" mass="57813">MSRVRFDQYGDIEAFGVSPDWQRQLSKFDLERDWLREWKPSVMRKLTTFSCMVIMALDIDTIRIDKALQVTSNALVKWLAATRECAKRLGKNFYIVGEITGGDTYGSLYLSRRRTPETRPFSFSVAANLTFFTSPYFLRGTGLNALDGCSFHYSIYRALTSFLGMDGNLPVAYDTSMDFITAWNEMFINNDFLNAETGALDPRHMFGTSGFDVFRWPSLSNGTLRSALGTFVTSMLMPGLVMRRAQFYTYDSTASNYLFGALIGCKDDWNVLDHFDPTPPTRRLLTQFNFLRSTYSALQDGFNVTELGNWTYFIERPGSGGVTAQMNLWSIPRSPILDVQTLNGTHNDTVWLLMTNENAMRTWEFNCTGPERISSPYQARTVVRNLLWSYENYTLQEPLSPNLGCMKSIGMDDYGFKVLVPDSDWMEMPPAVTRFWPGHDARILVDESERDVGSVNVSLEFRHGSSSPSIQNVVCGPLTDSGTGSVPGAAQTVWVWNAKIEDFPDGVLSLTE</sequence>
<dbReference type="GO" id="GO:0016787">
    <property type="term" value="F:hydrolase activity"/>
    <property type="evidence" value="ECO:0007669"/>
    <property type="project" value="UniProtKB-KW"/>
</dbReference>
<gene>
    <name evidence="2" type="ORF">GYMLUDRAFT_246970</name>
</gene>
<feature type="domain" description="Mok11-13/Ags1-like GH beta-sandwich" evidence="1">
    <location>
        <begin position="302"/>
        <end position="425"/>
    </location>
</feature>
<dbReference type="AlphaFoldDB" id="A0A0D0C4F4"/>
<organism evidence="2 3">
    <name type="scientific">Collybiopsis luxurians FD-317 M1</name>
    <dbReference type="NCBI Taxonomy" id="944289"/>
    <lineage>
        <taxon>Eukaryota</taxon>
        <taxon>Fungi</taxon>
        <taxon>Dikarya</taxon>
        <taxon>Basidiomycota</taxon>
        <taxon>Agaricomycotina</taxon>
        <taxon>Agaricomycetes</taxon>
        <taxon>Agaricomycetidae</taxon>
        <taxon>Agaricales</taxon>
        <taxon>Marasmiineae</taxon>
        <taxon>Omphalotaceae</taxon>
        <taxon>Collybiopsis</taxon>
        <taxon>Collybiopsis luxurians</taxon>
    </lineage>
</organism>
<keyword evidence="2" id="KW-0378">Hydrolase</keyword>
<dbReference type="HOGENOM" id="CLU_532153_0_0_1"/>